<protein>
    <submittedName>
        <fullName evidence="2">Uncharacterized protein</fullName>
    </submittedName>
</protein>
<evidence type="ECO:0000313" key="2">
    <source>
        <dbReference type="EMBL" id="PNX82042.1"/>
    </source>
</evidence>
<dbReference type="AlphaFoldDB" id="A0A2K3LU32"/>
<comment type="caution">
    <text evidence="2">The sequence shown here is derived from an EMBL/GenBank/DDBJ whole genome shotgun (WGS) entry which is preliminary data.</text>
</comment>
<dbReference type="PANTHER" id="PTHR34947">
    <property type="entry name" value="TRANSMEMBRANE PROTEIN"/>
    <property type="match status" value="1"/>
</dbReference>
<feature type="signal peptide" evidence="1">
    <location>
        <begin position="1"/>
        <end position="24"/>
    </location>
</feature>
<reference evidence="2 3" key="2">
    <citation type="journal article" date="2017" name="Front. Plant Sci.">
        <title>Gene Classification and Mining of Molecular Markers Useful in Red Clover (Trifolium pratense) Breeding.</title>
        <authorList>
            <person name="Istvanek J."/>
            <person name="Dluhosova J."/>
            <person name="Dluhos P."/>
            <person name="Patkova L."/>
            <person name="Nedelnik J."/>
            <person name="Repkova J."/>
        </authorList>
    </citation>
    <scope>NUCLEOTIDE SEQUENCE [LARGE SCALE GENOMIC DNA]</scope>
    <source>
        <strain evidence="3">cv. Tatra</strain>
        <tissue evidence="2">Young leaves</tissue>
    </source>
</reference>
<feature type="chain" id="PRO_5014386081" evidence="1">
    <location>
        <begin position="25"/>
        <end position="146"/>
    </location>
</feature>
<evidence type="ECO:0000256" key="1">
    <source>
        <dbReference type="SAM" id="SignalP"/>
    </source>
</evidence>
<sequence>MFLICNGILAFLAKNLLFIPTTSSEAHFDQLHASDDMIVAPFASYQSLEEVSLMDEEQEDEYYEEKVLEDEEHKEYTLNETCIEKEKEVNVLTQDDDDNEEVEAETALTRNEELVNTEELNRKFEEFIRKMKEEMRIEAQTHLIAV</sequence>
<dbReference type="PANTHER" id="PTHR34947:SF4">
    <property type="entry name" value="TRANSMEMBRANE PROTEIN"/>
    <property type="match status" value="1"/>
</dbReference>
<gene>
    <name evidence="2" type="ORF">L195_g038069</name>
</gene>
<reference evidence="2 3" key="1">
    <citation type="journal article" date="2014" name="Am. J. Bot.">
        <title>Genome assembly and annotation for red clover (Trifolium pratense; Fabaceae).</title>
        <authorList>
            <person name="Istvanek J."/>
            <person name="Jaros M."/>
            <person name="Krenek A."/>
            <person name="Repkova J."/>
        </authorList>
    </citation>
    <scope>NUCLEOTIDE SEQUENCE [LARGE SCALE GENOMIC DNA]</scope>
    <source>
        <strain evidence="3">cv. Tatra</strain>
        <tissue evidence="2">Young leaves</tissue>
    </source>
</reference>
<dbReference type="EMBL" id="ASHM01041155">
    <property type="protein sequence ID" value="PNX82042.1"/>
    <property type="molecule type" value="Genomic_DNA"/>
</dbReference>
<name>A0A2K3LU32_TRIPR</name>
<evidence type="ECO:0000313" key="3">
    <source>
        <dbReference type="Proteomes" id="UP000236291"/>
    </source>
</evidence>
<organism evidence="2 3">
    <name type="scientific">Trifolium pratense</name>
    <name type="common">Red clover</name>
    <dbReference type="NCBI Taxonomy" id="57577"/>
    <lineage>
        <taxon>Eukaryota</taxon>
        <taxon>Viridiplantae</taxon>
        <taxon>Streptophyta</taxon>
        <taxon>Embryophyta</taxon>
        <taxon>Tracheophyta</taxon>
        <taxon>Spermatophyta</taxon>
        <taxon>Magnoliopsida</taxon>
        <taxon>eudicotyledons</taxon>
        <taxon>Gunneridae</taxon>
        <taxon>Pentapetalae</taxon>
        <taxon>rosids</taxon>
        <taxon>fabids</taxon>
        <taxon>Fabales</taxon>
        <taxon>Fabaceae</taxon>
        <taxon>Papilionoideae</taxon>
        <taxon>50 kb inversion clade</taxon>
        <taxon>NPAAA clade</taxon>
        <taxon>Hologalegina</taxon>
        <taxon>IRL clade</taxon>
        <taxon>Trifolieae</taxon>
        <taxon>Trifolium</taxon>
    </lineage>
</organism>
<proteinExistence type="predicted"/>
<keyword evidence="1" id="KW-0732">Signal</keyword>
<dbReference type="Proteomes" id="UP000236291">
    <property type="component" value="Unassembled WGS sequence"/>
</dbReference>
<accession>A0A2K3LU32</accession>